<feature type="transmembrane region" description="Helical" evidence="6">
    <location>
        <begin position="131"/>
        <end position="151"/>
    </location>
</feature>
<dbReference type="PANTHER" id="PTHR30250:SF11">
    <property type="entry name" value="O-ANTIGEN TRANSPORTER-RELATED"/>
    <property type="match status" value="1"/>
</dbReference>
<feature type="transmembrane region" description="Helical" evidence="6">
    <location>
        <begin position="158"/>
        <end position="179"/>
    </location>
</feature>
<evidence type="ECO:0000256" key="5">
    <source>
        <dbReference type="ARBA" id="ARBA00023136"/>
    </source>
</evidence>
<feature type="transmembrane region" description="Helical" evidence="6">
    <location>
        <begin position="269"/>
        <end position="287"/>
    </location>
</feature>
<keyword evidence="3 6" id="KW-0812">Transmembrane</keyword>
<dbReference type="InterPro" id="IPR002797">
    <property type="entry name" value="Polysacc_synth"/>
</dbReference>
<keyword evidence="5 6" id="KW-0472">Membrane</keyword>
<feature type="transmembrane region" description="Helical" evidence="6">
    <location>
        <begin position="90"/>
        <end position="111"/>
    </location>
</feature>
<dbReference type="PATRIC" id="fig|742725.3.peg.906"/>
<evidence type="ECO:0008006" key="9">
    <source>
        <dbReference type="Google" id="ProtNLM"/>
    </source>
</evidence>
<evidence type="ECO:0000313" key="8">
    <source>
        <dbReference type="Proteomes" id="UP000006008"/>
    </source>
</evidence>
<dbReference type="AlphaFoldDB" id="G5H709"/>
<feature type="transmembrane region" description="Helical" evidence="6">
    <location>
        <begin position="371"/>
        <end position="394"/>
    </location>
</feature>
<dbReference type="GO" id="GO:0005886">
    <property type="term" value="C:plasma membrane"/>
    <property type="evidence" value="ECO:0007669"/>
    <property type="project" value="UniProtKB-SubCell"/>
</dbReference>
<dbReference type="PANTHER" id="PTHR30250">
    <property type="entry name" value="PST FAMILY PREDICTED COLANIC ACID TRANSPORTER"/>
    <property type="match status" value="1"/>
</dbReference>
<comment type="subcellular location">
    <subcellularLocation>
        <location evidence="1">Cell membrane</location>
        <topology evidence="1">Multi-pass membrane protein</topology>
    </subcellularLocation>
</comment>
<organism evidence="7 8">
    <name type="scientific">Alistipes indistinctus YIT 12060</name>
    <dbReference type="NCBI Taxonomy" id="742725"/>
    <lineage>
        <taxon>Bacteria</taxon>
        <taxon>Pseudomonadati</taxon>
        <taxon>Bacteroidota</taxon>
        <taxon>Bacteroidia</taxon>
        <taxon>Bacteroidales</taxon>
        <taxon>Rikenellaceae</taxon>
        <taxon>Alistipes</taxon>
    </lineage>
</organism>
<feature type="transmembrane region" description="Helical" evidence="6">
    <location>
        <begin position="436"/>
        <end position="458"/>
    </location>
</feature>
<reference evidence="7 8" key="1">
    <citation type="submission" date="2011-08" db="EMBL/GenBank/DDBJ databases">
        <title>The Genome Sequence of Alistipes indistinctus YIT 12060.</title>
        <authorList>
            <consortium name="The Broad Institute Genome Sequencing Platform"/>
            <person name="Earl A."/>
            <person name="Ward D."/>
            <person name="Feldgarden M."/>
            <person name="Gevers D."/>
            <person name="Morotomi M."/>
            <person name="Young S.K."/>
            <person name="Zeng Q."/>
            <person name="Gargeya S."/>
            <person name="Fitzgerald M."/>
            <person name="Haas B."/>
            <person name="Abouelleil A."/>
            <person name="Alvarado L."/>
            <person name="Arachchi H.M."/>
            <person name="Berlin A."/>
            <person name="Brown A."/>
            <person name="Chapman S.B."/>
            <person name="Chen Z."/>
            <person name="Dunbar C."/>
            <person name="Freedman E."/>
            <person name="Gearin G."/>
            <person name="Gellesch M."/>
            <person name="Goldberg J."/>
            <person name="Griggs A."/>
            <person name="Gujja S."/>
            <person name="Heiman D."/>
            <person name="Howarth C."/>
            <person name="Larson L."/>
            <person name="Lui A."/>
            <person name="MacDonald P.J.P."/>
            <person name="Montmayeur A."/>
            <person name="Murphy C."/>
            <person name="Neiman D."/>
            <person name="Pearson M."/>
            <person name="Priest M."/>
            <person name="Roberts A."/>
            <person name="Saif S."/>
            <person name="Shea T."/>
            <person name="Shenoy N."/>
            <person name="Sisk P."/>
            <person name="Stolte C."/>
            <person name="Sykes S."/>
            <person name="Wortman J."/>
            <person name="Nusbaum C."/>
            <person name="Birren B."/>
        </authorList>
    </citation>
    <scope>NUCLEOTIDE SEQUENCE [LARGE SCALE GENOMIC DNA]</scope>
    <source>
        <strain evidence="7 8">YIT 12060</strain>
    </source>
</reference>
<dbReference type="HOGENOM" id="CLU_042004_0_0_10"/>
<evidence type="ECO:0000256" key="1">
    <source>
        <dbReference type="ARBA" id="ARBA00004651"/>
    </source>
</evidence>
<proteinExistence type="predicted"/>
<comment type="caution">
    <text evidence="7">The sequence shown here is derived from an EMBL/GenBank/DDBJ whole genome shotgun (WGS) entry which is preliminary data.</text>
</comment>
<dbReference type="EMBL" id="ADLD01000009">
    <property type="protein sequence ID" value="EHB92648.1"/>
    <property type="molecule type" value="Genomic_DNA"/>
</dbReference>
<name>G5H709_9BACT</name>
<dbReference type="InterPro" id="IPR050833">
    <property type="entry name" value="Poly_Biosynth_Transport"/>
</dbReference>
<dbReference type="GeneID" id="92816134"/>
<feature type="transmembrane region" description="Helical" evidence="6">
    <location>
        <begin position="338"/>
        <end position="359"/>
    </location>
</feature>
<evidence type="ECO:0000256" key="6">
    <source>
        <dbReference type="SAM" id="Phobius"/>
    </source>
</evidence>
<accession>G5H709</accession>
<feature type="transmembrane region" description="Helical" evidence="6">
    <location>
        <begin position="21"/>
        <end position="45"/>
    </location>
</feature>
<dbReference type="Pfam" id="PF01943">
    <property type="entry name" value="Polysacc_synt"/>
    <property type="match status" value="1"/>
</dbReference>
<keyword evidence="8" id="KW-1185">Reference proteome</keyword>
<evidence type="ECO:0000256" key="3">
    <source>
        <dbReference type="ARBA" id="ARBA00022692"/>
    </source>
</evidence>
<dbReference type="eggNOG" id="COG2244">
    <property type="taxonomic scope" value="Bacteria"/>
</dbReference>
<feature type="transmembrane region" description="Helical" evidence="6">
    <location>
        <begin position="185"/>
        <end position="207"/>
    </location>
</feature>
<evidence type="ECO:0000256" key="2">
    <source>
        <dbReference type="ARBA" id="ARBA00022475"/>
    </source>
</evidence>
<feature type="transmembrane region" description="Helical" evidence="6">
    <location>
        <begin position="464"/>
        <end position="484"/>
    </location>
</feature>
<dbReference type="OrthoDB" id="1223436at2"/>
<keyword evidence="4 6" id="KW-1133">Transmembrane helix</keyword>
<feature type="transmembrane region" description="Helical" evidence="6">
    <location>
        <begin position="57"/>
        <end position="78"/>
    </location>
</feature>
<protein>
    <recommendedName>
        <fullName evidence="9">Polysaccharide biosynthesis protein C-terminal domain-containing protein</fullName>
    </recommendedName>
</protein>
<dbReference type="STRING" id="742725.HMPREF9450_00852"/>
<evidence type="ECO:0000256" key="4">
    <source>
        <dbReference type="ARBA" id="ARBA00022989"/>
    </source>
</evidence>
<keyword evidence="2" id="KW-1003">Cell membrane</keyword>
<feature type="transmembrane region" description="Helical" evidence="6">
    <location>
        <begin position="308"/>
        <end position="326"/>
    </location>
</feature>
<feature type="transmembrane region" description="Helical" evidence="6">
    <location>
        <begin position="228"/>
        <end position="249"/>
    </location>
</feature>
<dbReference type="RefSeq" id="WP_009133658.1">
    <property type="nucleotide sequence ID" value="NZ_CP102250.1"/>
</dbReference>
<feature type="transmembrane region" description="Helical" evidence="6">
    <location>
        <begin position="400"/>
        <end position="424"/>
    </location>
</feature>
<gene>
    <name evidence="7" type="ORF">HMPREF9450_00852</name>
</gene>
<evidence type="ECO:0000313" key="7">
    <source>
        <dbReference type="EMBL" id="EHB92648.1"/>
    </source>
</evidence>
<sequence length="502" mass="55224">MYGTAKYQLPAGGKSRTSESIWLGLARMLSLGMSFVLAAILSRYMTVDGYGTYRQVLYVYTTLLTFFAFGLPQCYSYFLSVRPVNEGRSIIKKLNSLFIFIGALFSLLLFFGSDLIADILKNRQLAESLRWFAPTPMLMMPIIGIEGILVVYKQAHLVFIYVLLSKIFTISCVLAAVYVSGASAVNAIIGLVLAYAMTSFVGFRLMYRPFKDIAVLQSCISIKDIFSYSIPVFNASVYGFIIGSASQFFVSRYFGVAEFAQFANGFMELPFAGVIIAVIASVMLPEFSRMYAAGTAKEEYILLWNRTVFQSASLIYPISIFCFIFAEDIITCLYGPKYGIASDLFRIITIINIARILPYRPIMFALGKGKLFADIHLFTAVLVVGLDIACVNFFPSVTGIALISTGTTLLCLYLLMMSVSKMLGTNVGSLMPWRKLGILLVCSLCSGLASKTATTIFGTATHGMSLGLGGIVFILGYGCLSYLAGIRYSHFITQILSILKLK</sequence>
<dbReference type="Proteomes" id="UP000006008">
    <property type="component" value="Unassembled WGS sequence"/>
</dbReference>